<dbReference type="AlphaFoldDB" id="A0A0V1J029"/>
<evidence type="ECO:0000313" key="3">
    <source>
        <dbReference type="Proteomes" id="UP000054805"/>
    </source>
</evidence>
<reference evidence="2 3" key="1">
    <citation type="submission" date="2015-01" db="EMBL/GenBank/DDBJ databases">
        <title>Evolution of Trichinella species and genotypes.</title>
        <authorList>
            <person name="Korhonen P.K."/>
            <person name="Edoardo P."/>
            <person name="Giuseppe L.R."/>
            <person name="Gasser R.B."/>
        </authorList>
    </citation>
    <scope>NUCLEOTIDE SEQUENCE [LARGE SCALE GENOMIC DNA]</scope>
    <source>
        <strain evidence="2">ISS588</strain>
    </source>
</reference>
<protein>
    <submittedName>
        <fullName evidence="2">Uncharacterized protein</fullName>
    </submittedName>
</protein>
<keyword evidence="1" id="KW-1133">Transmembrane helix</keyword>
<sequence>MQPLSVSFALLITEQLSLQRLSLRNGNADWLVKAQTPPSEQYESIVSSPIVMFILTGHQDFTTIRAIISVIMLYVFTFCSSVMIREQFTPGEIHMFKICFIKGRNCGNPAQNE</sequence>
<gene>
    <name evidence="2" type="ORF">T4B_13126</name>
</gene>
<keyword evidence="1" id="KW-0812">Transmembrane</keyword>
<evidence type="ECO:0000313" key="2">
    <source>
        <dbReference type="EMBL" id="KRZ28324.1"/>
    </source>
</evidence>
<dbReference type="Proteomes" id="UP000054805">
    <property type="component" value="Unassembled WGS sequence"/>
</dbReference>
<evidence type="ECO:0000256" key="1">
    <source>
        <dbReference type="SAM" id="Phobius"/>
    </source>
</evidence>
<dbReference type="EMBL" id="JYDS01000059">
    <property type="protein sequence ID" value="KRZ28324.1"/>
    <property type="molecule type" value="Genomic_DNA"/>
</dbReference>
<proteinExistence type="predicted"/>
<accession>A0A0V1J029</accession>
<keyword evidence="1" id="KW-0472">Membrane</keyword>
<feature type="transmembrane region" description="Helical" evidence="1">
    <location>
        <begin position="64"/>
        <end position="84"/>
    </location>
</feature>
<organism evidence="2 3">
    <name type="scientific">Trichinella pseudospiralis</name>
    <name type="common">Parasitic roundworm</name>
    <dbReference type="NCBI Taxonomy" id="6337"/>
    <lineage>
        <taxon>Eukaryota</taxon>
        <taxon>Metazoa</taxon>
        <taxon>Ecdysozoa</taxon>
        <taxon>Nematoda</taxon>
        <taxon>Enoplea</taxon>
        <taxon>Dorylaimia</taxon>
        <taxon>Trichinellida</taxon>
        <taxon>Trichinellidae</taxon>
        <taxon>Trichinella</taxon>
    </lineage>
</organism>
<keyword evidence="3" id="KW-1185">Reference proteome</keyword>
<comment type="caution">
    <text evidence="2">The sequence shown here is derived from an EMBL/GenBank/DDBJ whole genome shotgun (WGS) entry which is preliminary data.</text>
</comment>
<name>A0A0V1J029_TRIPS</name>